<evidence type="ECO:0000313" key="3">
    <source>
        <dbReference type="EMBL" id="MDC7719082.1"/>
    </source>
</evidence>
<keyword evidence="4" id="KW-1185">Reference proteome</keyword>
<evidence type="ECO:0000313" key="4">
    <source>
        <dbReference type="Proteomes" id="UP001219956"/>
    </source>
</evidence>
<evidence type="ECO:0000259" key="2">
    <source>
        <dbReference type="Pfam" id="PF00857"/>
    </source>
</evidence>
<dbReference type="PANTHER" id="PTHR43540:SF6">
    <property type="entry name" value="ISOCHORISMATASE-LIKE DOMAIN-CONTAINING PROTEIN"/>
    <property type="match status" value="1"/>
</dbReference>
<dbReference type="Proteomes" id="UP001219956">
    <property type="component" value="Unassembled WGS sequence"/>
</dbReference>
<accession>A0ABT5J2J6</accession>
<dbReference type="Pfam" id="PF00857">
    <property type="entry name" value="Isochorismatase"/>
    <property type="match status" value="1"/>
</dbReference>
<feature type="domain" description="Isochorismatase-like" evidence="2">
    <location>
        <begin position="7"/>
        <end position="179"/>
    </location>
</feature>
<reference evidence="3 4" key="1">
    <citation type="submission" date="2023-01" db="EMBL/GenBank/DDBJ databases">
        <title>Novel species of the genus Vogesella isolated from rivers.</title>
        <authorList>
            <person name="Lu H."/>
        </authorList>
    </citation>
    <scope>NUCLEOTIDE SEQUENCE [LARGE SCALE GENOMIC DNA]</scope>
    <source>
        <strain evidence="3 4">DC21W</strain>
    </source>
</reference>
<comment type="caution">
    <text evidence="3">The sequence shown here is derived from an EMBL/GenBank/DDBJ whole genome shotgun (WGS) entry which is preliminary data.</text>
</comment>
<dbReference type="InterPro" id="IPR050272">
    <property type="entry name" value="Isochorismatase-like_hydrls"/>
</dbReference>
<dbReference type="PANTHER" id="PTHR43540">
    <property type="entry name" value="PEROXYUREIDOACRYLATE/UREIDOACRYLATE AMIDOHYDROLASE-RELATED"/>
    <property type="match status" value="1"/>
</dbReference>
<gene>
    <name evidence="3" type="ORF">PQU95_17915</name>
</gene>
<dbReference type="InterPro" id="IPR000868">
    <property type="entry name" value="Isochorismatase-like_dom"/>
</dbReference>
<dbReference type="GO" id="GO:0016787">
    <property type="term" value="F:hydrolase activity"/>
    <property type="evidence" value="ECO:0007669"/>
    <property type="project" value="UniProtKB-KW"/>
</dbReference>
<dbReference type="InterPro" id="IPR036380">
    <property type="entry name" value="Isochorismatase-like_sf"/>
</dbReference>
<keyword evidence="1 3" id="KW-0378">Hydrolase</keyword>
<dbReference type="Gene3D" id="3.40.50.850">
    <property type="entry name" value="Isochorismatase-like"/>
    <property type="match status" value="1"/>
</dbReference>
<dbReference type="CDD" id="cd01014">
    <property type="entry name" value="nicotinamidase_related"/>
    <property type="match status" value="1"/>
</dbReference>
<dbReference type="EMBL" id="JAQQLF010000031">
    <property type="protein sequence ID" value="MDC7719082.1"/>
    <property type="molecule type" value="Genomic_DNA"/>
</dbReference>
<dbReference type="SUPFAM" id="SSF52499">
    <property type="entry name" value="Isochorismatase-like hydrolases"/>
    <property type="match status" value="1"/>
</dbReference>
<evidence type="ECO:0000256" key="1">
    <source>
        <dbReference type="ARBA" id="ARBA00022801"/>
    </source>
</evidence>
<name>A0ABT5J2J6_9NEIS</name>
<proteinExistence type="predicted"/>
<sequence length="208" mass="22162">MSTPHRALIVIDVQNEYFDGQLPISYPPREQTLPRILQAMDAAKLAGVPVVVVRHLAPAGSPIFATGSHGAALHPEVSARPHQLLLDKQYASCFTGTGLGAWLCERGIDTLTICGYMTHNCDASTIIHASHDGYRVELLHDASGSLPYRNTAGSASAEEIHRVYCTVMHTGFAAVASTDDWLAALASGSALAADNVYTSHLRASGKLD</sequence>
<dbReference type="RefSeq" id="WP_272753267.1">
    <property type="nucleotide sequence ID" value="NZ_JAQQLF010000031.1"/>
</dbReference>
<protein>
    <submittedName>
        <fullName evidence="3">Cysteine hydrolase family protein</fullName>
    </submittedName>
</protein>
<organism evidence="3 4">
    <name type="scientific">Vogesella aquatica</name>
    <dbReference type="NCBI Taxonomy" id="2984206"/>
    <lineage>
        <taxon>Bacteria</taxon>
        <taxon>Pseudomonadati</taxon>
        <taxon>Pseudomonadota</taxon>
        <taxon>Betaproteobacteria</taxon>
        <taxon>Neisseriales</taxon>
        <taxon>Chromobacteriaceae</taxon>
        <taxon>Vogesella</taxon>
    </lineage>
</organism>